<keyword evidence="1" id="KW-0812">Transmembrane</keyword>
<keyword evidence="1" id="KW-1133">Transmembrane helix</keyword>
<feature type="transmembrane region" description="Helical" evidence="1">
    <location>
        <begin position="135"/>
        <end position="159"/>
    </location>
</feature>
<protein>
    <submittedName>
        <fullName evidence="2">Uncharacterized protein</fullName>
    </submittedName>
</protein>
<gene>
    <name evidence="2" type="ORF">RFI_00182</name>
</gene>
<name>X6PGT9_RETFI</name>
<keyword evidence="1" id="KW-0472">Membrane</keyword>
<organism evidence="2 3">
    <name type="scientific">Reticulomyxa filosa</name>
    <dbReference type="NCBI Taxonomy" id="46433"/>
    <lineage>
        <taxon>Eukaryota</taxon>
        <taxon>Sar</taxon>
        <taxon>Rhizaria</taxon>
        <taxon>Retaria</taxon>
        <taxon>Foraminifera</taxon>
        <taxon>Monothalamids</taxon>
        <taxon>Reticulomyxidae</taxon>
        <taxon>Reticulomyxa</taxon>
    </lineage>
</organism>
<dbReference type="Proteomes" id="UP000023152">
    <property type="component" value="Unassembled WGS sequence"/>
</dbReference>
<accession>X6PGT9</accession>
<sequence length="266" mass="31934">MYVSTIAIGSEDDTFASFLVTLLLLGGGLSKKITSIDYAFNLLYICICIMQCMYVYIDWVSQFAQLYQNDSKGMPSFEGLKLPWYLQVPLFFANRLFSANKRENHYSRLCEIKLKSHIYIIYVHFFFFYKTYNKLFWLVVFISLTSISFFEFGTTQFWLMTKQLIKRGKIRFMRARHWSQLRNHVEMLRDLLFDVTAEPSSTQFPNFIWERGDLEPMYEASLDYLEFEEELKALTDKLDQVLTLKKKKKKYIYIYIRMHQKKKKKQ</sequence>
<comment type="caution">
    <text evidence="2">The sequence shown here is derived from an EMBL/GenBank/DDBJ whole genome shotgun (WGS) entry which is preliminary data.</text>
</comment>
<dbReference type="AlphaFoldDB" id="X6PGT9"/>
<feature type="transmembrane region" description="Helical" evidence="1">
    <location>
        <begin position="42"/>
        <end position="62"/>
    </location>
</feature>
<feature type="transmembrane region" description="Helical" evidence="1">
    <location>
        <begin position="14"/>
        <end position="30"/>
    </location>
</feature>
<reference evidence="2 3" key="1">
    <citation type="journal article" date="2013" name="Curr. Biol.">
        <title>The Genome of the Foraminiferan Reticulomyxa filosa.</title>
        <authorList>
            <person name="Glockner G."/>
            <person name="Hulsmann N."/>
            <person name="Schleicher M."/>
            <person name="Noegel A.A."/>
            <person name="Eichinger L."/>
            <person name="Gallinger C."/>
            <person name="Pawlowski J."/>
            <person name="Sierra R."/>
            <person name="Euteneuer U."/>
            <person name="Pillet L."/>
            <person name="Moustafa A."/>
            <person name="Platzer M."/>
            <person name="Groth M."/>
            <person name="Szafranski K."/>
            <person name="Schliwa M."/>
        </authorList>
    </citation>
    <scope>NUCLEOTIDE SEQUENCE [LARGE SCALE GENOMIC DNA]</scope>
</reference>
<dbReference type="EMBL" id="ASPP01000188">
    <property type="protein sequence ID" value="ETO36882.1"/>
    <property type="molecule type" value="Genomic_DNA"/>
</dbReference>
<keyword evidence="3" id="KW-1185">Reference proteome</keyword>
<proteinExistence type="predicted"/>
<evidence type="ECO:0000256" key="1">
    <source>
        <dbReference type="SAM" id="Phobius"/>
    </source>
</evidence>
<evidence type="ECO:0000313" key="2">
    <source>
        <dbReference type="EMBL" id="ETO36882.1"/>
    </source>
</evidence>
<evidence type="ECO:0000313" key="3">
    <source>
        <dbReference type="Proteomes" id="UP000023152"/>
    </source>
</evidence>
<dbReference type="OrthoDB" id="18302at2759"/>